<evidence type="ECO:0000259" key="5">
    <source>
        <dbReference type="PROSITE" id="PS50217"/>
    </source>
</evidence>
<dbReference type="InterPro" id="IPR004827">
    <property type="entry name" value="bZIP"/>
</dbReference>
<organism evidence="6 7">
    <name type="scientific">Saccharomycopsis crataegensis</name>
    <dbReference type="NCBI Taxonomy" id="43959"/>
    <lineage>
        <taxon>Eukaryota</taxon>
        <taxon>Fungi</taxon>
        <taxon>Dikarya</taxon>
        <taxon>Ascomycota</taxon>
        <taxon>Saccharomycotina</taxon>
        <taxon>Saccharomycetes</taxon>
        <taxon>Saccharomycopsidaceae</taxon>
        <taxon>Saccharomycopsis</taxon>
    </lineage>
</organism>
<dbReference type="RefSeq" id="XP_064855387.1">
    <property type="nucleotide sequence ID" value="XM_064999315.1"/>
</dbReference>
<dbReference type="Gene3D" id="1.20.5.170">
    <property type="match status" value="1"/>
</dbReference>
<feature type="compositionally biased region" description="Low complexity" evidence="4">
    <location>
        <begin position="203"/>
        <end position="224"/>
    </location>
</feature>
<feature type="region of interest" description="Disordered" evidence="4">
    <location>
        <begin position="537"/>
        <end position="560"/>
    </location>
</feature>
<feature type="domain" description="BZIP" evidence="5">
    <location>
        <begin position="43"/>
        <end position="106"/>
    </location>
</feature>
<dbReference type="Pfam" id="PF10297">
    <property type="entry name" value="Hap4_Hap_bind"/>
    <property type="match status" value="1"/>
</dbReference>
<feature type="region of interest" description="Disordered" evidence="4">
    <location>
        <begin position="24"/>
        <end position="61"/>
    </location>
</feature>
<dbReference type="CDD" id="cd14688">
    <property type="entry name" value="bZIP_YAP"/>
    <property type="match status" value="1"/>
</dbReference>
<feature type="compositionally biased region" description="Polar residues" evidence="4">
    <location>
        <begin position="128"/>
        <end position="142"/>
    </location>
</feature>
<dbReference type="GO" id="GO:0090575">
    <property type="term" value="C:RNA polymerase II transcription regulator complex"/>
    <property type="evidence" value="ECO:0007669"/>
    <property type="project" value="TreeGrafter"/>
</dbReference>
<dbReference type="PANTHER" id="PTHR40621:SF7">
    <property type="entry name" value="BZIP DOMAIN-CONTAINING PROTEIN"/>
    <property type="match status" value="1"/>
</dbReference>
<dbReference type="PANTHER" id="PTHR40621">
    <property type="entry name" value="TRANSCRIPTION FACTOR KAPC-RELATED"/>
    <property type="match status" value="1"/>
</dbReference>
<evidence type="ECO:0000256" key="3">
    <source>
        <dbReference type="SAM" id="Coils"/>
    </source>
</evidence>
<dbReference type="SMART" id="SM00338">
    <property type="entry name" value="BRLZ"/>
    <property type="match status" value="1"/>
</dbReference>
<evidence type="ECO:0000256" key="2">
    <source>
        <dbReference type="ARBA" id="ARBA00023242"/>
    </source>
</evidence>
<evidence type="ECO:0000256" key="4">
    <source>
        <dbReference type="SAM" id="MobiDB-lite"/>
    </source>
</evidence>
<dbReference type="InterPro" id="IPR018287">
    <property type="entry name" value="Hap4_TF_heteromerisation"/>
</dbReference>
<dbReference type="InterPro" id="IPR046347">
    <property type="entry name" value="bZIP_sf"/>
</dbReference>
<keyword evidence="2" id="KW-0539">Nucleus</keyword>
<dbReference type="EMBL" id="BTFZ01000020">
    <property type="protein sequence ID" value="GMM38392.1"/>
    <property type="molecule type" value="Genomic_DNA"/>
</dbReference>
<dbReference type="PROSITE" id="PS00036">
    <property type="entry name" value="BZIP_BASIC"/>
    <property type="match status" value="1"/>
</dbReference>
<dbReference type="Proteomes" id="UP001360560">
    <property type="component" value="Unassembled WGS sequence"/>
</dbReference>
<dbReference type="GO" id="GO:0001228">
    <property type="term" value="F:DNA-binding transcription activator activity, RNA polymerase II-specific"/>
    <property type="evidence" value="ECO:0007669"/>
    <property type="project" value="TreeGrafter"/>
</dbReference>
<feature type="region of interest" description="Disordered" evidence="4">
    <location>
        <begin position="197"/>
        <end position="241"/>
    </location>
</feature>
<evidence type="ECO:0000313" key="7">
    <source>
        <dbReference type="Proteomes" id="UP001360560"/>
    </source>
</evidence>
<dbReference type="InterPro" id="IPR050936">
    <property type="entry name" value="AP-1-like"/>
</dbReference>
<feature type="region of interest" description="Disordered" evidence="4">
    <location>
        <begin position="120"/>
        <end position="142"/>
    </location>
</feature>
<dbReference type="AlphaFoldDB" id="A0AAV5QVE2"/>
<feature type="region of interest" description="Disordered" evidence="4">
    <location>
        <begin position="339"/>
        <end position="374"/>
    </location>
</feature>
<gene>
    <name evidence="6" type="ORF">DASC09_057310</name>
</gene>
<name>A0AAV5QVE2_9ASCO</name>
<keyword evidence="3" id="KW-0175">Coiled coil</keyword>
<feature type="compositionally biased region" description="Polar residues" evidence="4">
    <location>
        <begin position="226"/>
        <end position="239"/>
    </location>
</feature>
<comment type="subcellular location">
    <subcellularLocation>
        <location evidence="1">Nucleus</location>
    </subcellularLocation>
</comment>
<feature type="compositionally biased region" description="Basic and acidic residues" evidence="4">
    <location>
        <begin position="339"/>
        <end position="348"/>
    </location>
</feature>
<dbReference type="SUPFAM" id="SSF57959">
    <property type="entry name" value="Leucine zipper domain"/>
    <property type="match status" value="1"/>
</dbReference>
<dbReference type="PROSITE" id="PS50217">
    <property type="entry name" value="BZIP"/>
    <property type="match status" value="1"/>
</dbReference>
<evidence type="ECO:0000313" key="6">
    <source>
        <dbReference type="EMBL" id="GMM38392.1"/>
    </source>
</evidence>
<sequence>MSPASSASPISAATASVMKVKISTSKQWVLPPRPKPGRKPSLDTPTTKRKAQNRAAQRAFRERKANKIQELELSLGELKLERNNLEIGLTNLNNDHNILNSKFQTLLVENKNLSDKANRMSKKLKSKQCPTCDTNAKSPNIDQSDIISNLSSKITYLERILDDKNNEIKRLQNSRGYGMHSPNFMNSNASFVFNNQNHHQHQHGNNSNASSTSSLPTPSSHHASPFSVNDPSTSTTGLTDDNENDDDCGACEKDDCICESIGIKKAANNASSIIREQIKLDQKEVDQAIQNFVPVNAVPLKRKLPSDGNEIDFTSQYSKNSSRKQQKFARFIQKAKDSKTNNINKDKNMNYALSSSNTTSKSSSSSSTSSSSSSDIFSNAALFKSIVSKDMDSIEPCGFCSDDTPCVCREASKEVIRSMDANSFQPQMSIDGHDHDNSNYSGHSESIPKITLLANPTSNVGGFSDTLQLPKVKESLMDSVNKEFNISKSKDAENDSGSGNVAVKSGCTGNPGTCLQCQSDPLSTLFCTTIASKVSDERSRPISKPQAKTPPIIQAPPPKIRRSNSSSLINLPVITDAPVSSTIVNTNSSFSTASSVNANGKQLFIPCSDAYKTLSRHESFKKMDFNTIVGKLTTRGMQVEVRSVVNVLRELDRRLYQ</sequence>
<accession>A0AAV5QVE2</accession>
<dbReference type="GeneID" id="90076380"/>
<keyword evidence="7" id="KW-1185">Reference proteome</keyword>
<comment type="caution">
    <text evidence="6">The sequence shown here is derived from an EMBL/GenBank/DDBJ whole genome shotgun (WGS) entry which is preliminary data.</text>
</comment>
<proteinExistence type="predicted"/>
<evidence type="ECO:0000256" key="1">
    <source>
        <dbReference type="ARBA" id="ARBA00004123"/>
    </source>
</evidence>
<dbReference type="GO" id="GO:0000976">
    <property type="term" value="F:transcription cis-regulatory region binding"/>
    <property type="evidence" value="ECO:0007669"/>
    <property type="project" value="InterPro"/>
</dbReference>
<reference evidence="6 7" key="1">
    <citation type="journal article" date="2023" name="Elife">
        <title>Identification of key yeast species and microbe-microbe interactions impacting larval growth of Drosophila in the wild.</title>
        <authorList>
            <person name="Mure A."/>
            <person name="Sugiura Y."/>
            <person name="Maeda R."/>
            <person name="Honda K."/>
            <person name="Sakurai N."/>
            <person name="Takahashi Y."/>
            <person name="Watada M."/>
            <person name="Katoh T."/>
            <person name="Gotoh A."/>
            <person name="Gotoh Y."/>
            <person name="Taniguchi I."/>
            <person name="Nakamura K."/>
            <person name="Hayashi T."/>
            <person name="Katayama T."/>
            <person name="Uemura T."/>
            <person name="Hattori Y."/>
        </authorList>
    </citation>
    <scope>NUCLEOTIDE SEQUENCE [LARGE SCALE GENOMIC DNA]</scope>
    <source>
        <strain evidence="6 7">SC-9</strain>
    </source>
</reference>
<feature type="coiled-coil region" evidence="3">
    <location>
        <begin position="61"/>
        <end position="95"/>
    </location>
</feature>
<feature type="compositionally biased region" description="Low complexity" evidence="4">
    <location>
        <begin position="354"/>
        <end position="374"/>
    </location>
</feature>
<protein>
    <recommendedName>
        <fullName evidence="5">BZIP domain-containing protein</fullName>
    </recommendedName>
</protein>